<accession>A0ABQ5JTI7</accession>
<proteinExistence type="predicted"/>
<dbReference type="EMBL" id="BQXS01011542">
    <property type="protein sequence ID" value="GKT13820.1"/>
    <property type="molecule type" value="Genomic_DNA"/>
</dbReference>
<sequence>MYSIGCTILPGPEEGNRRKKRGTRPESTQQETTETSFQVNSTGGSPVCGGESTIHDEVGPEKGLLANTRTYCLKIEKVVGIIALRFLIELLKKEFSASSKKKPRILSLGKKEDIIKTEILKNEMFGEIFHRASEGKIFQFYSFHLKFKVQEKYNKKTY</sequence>
<protein>
    <submittedName>
        <fullName evidence="2">Uncharacterized protein</fullName>
    </submittedName>
</protein>
<keyword evidence="3" id="KW-1185">Reference proteome</keyword>
<feature type="region of interest" description="Disordered" evidence="1">
    <location>
        <begin position="1"/>
        <end position="46"/>
    </location>
</feature>
<dbReference type="Proteomes" id="UP001057375">
    <property type="component" value="Unassembled WGS sequence"/>
</dbReference>
<evidence type="ECO:0000313" key="3">
    <source>
        <dbReference type="Proteomes" id="UP001057375"/>
    </source>
</evidence>
<evidence type="ECO:0000256" key="1">
    <source>
        <dbReference type="SAM" id="MobiDB-lite"/>
    </source>
</evidence>
<comment type="caution">
    <text evidence="2">The sequence shown here is derived from an EMBL/GenBank/DDBJ whole genome shotgun (WGS) entry which is preliminary data.</text>
</comment>
<reference evidence="2" key="1">
    <citation type="submission" date="2022-03" db="EMBL/GenBank/DDBJ databases">
        <title>Draft genome sequence of Aduncisulcus paluster, a free-living microaerophilic Fornicata.</title>
        <authorList>
            <person name="Yuyama I."/>
            <person name="Kume K."/>
            <person name="Tamura T."/>
            <person name="Inagaki Y."/>
            <person name="Hashimoto T."/>
        </authorList>
    </citation>
    <scope>NUCLEOTIDE SEQUENCE</scope>
    <source>
        <strain evidence="2">NY0171</strain>
    </source>
</reference>
<name>A0ABQ5JTI7_9EUKA</name>
<gene>
    <name evidence="2" type="ORF">ADUPG1_010345</name>
</gene>
<feature type="compositionally biased region" description="Low complexity" evidence="1">
    <location>
        <begin position="26"/>
        <end position="36"/>
    </location>
</feature>
<evidence type="ECO:0000313" key="2">
    <source>
        <dbReference type="EMBL" id="GKT13820.1"/>
    </source>
</evidence>
<organism evidence="2 3">
    <name type="scientific">Aduncisulcus paluster</name>
    <dbReference type="NCBI Taxonomy" id="2918883"/>
    <lineage>
        <taxon>Eukaryota</taxon>
        <taxon>Metamonada</taxon>
        <taxon>Carpediemonas-like organisms</taxon>
        <taxon>Aduncisulcus</taxon>
    </lineage>
</organism>